<dbReference type="InterPro" id="IPR033985">
    <property type="entry name" value="SusD-like_N"/>
</dbReference>
<feature type="domain" description="SusD-like N-terminal" evidence="1">
    <location>
        <begin position="21"/>
        <end position="162"/>
    </location>
</feature>
<dbReference type="Gene3D" id="1.25.40.390">
    <property type="match status" value="1"/>
</dbReference>
<comment type="caution">
    <text evidence="2">The sequence shown here is derived from an EMBL/GenBank/DDBJ whole genome shotgun (WGS) entry which is preliminary data.</text>
</comment>
<sequence>MKTKFISVFLLLAGICSGCSDWLDVKPSDRISEKTAFSTIAGFEEALNGIYVELNNDNLYGRALTCEFVEILAQRYAIPEENKSLYSLANYEYDGAYSKSKIESIWQKAYSLIANTNLLIKNCEVNRAVLSDDYYHLCRGEALALRGMLHFDLFRLFGPVYGASSETLPYYEEFVLDVNPSLPSDKFMGKVIEDLLNAEKELEIDPIITHGVQGDSRNVFFQYRNLRLNYYAVQALLARVYMYIGNTEKAKEYALKIIEISEKLFPWVDPMTMGTDGTIPDRMFSTEVLFALQNLNRNSIFTSLFDAQNLKLQSSLLIPRFDVVRQVFQKAGGSGADYRYKYFLSSATFDFDGESYALYDRYQGQDSLYQQMIPMLRTSEMYMIATEVTEDPEEATDYLNTLRVNRGLREISSTQVEQSLEAEWLRELYGEGQLFFYYKRKMKTEIQSAYDPYGTKTINLLRYVLPIPDGETKYN</sequence>
<gene>
    <name evidence="2" type="ORF">H8S64_03355</name>
</gene>
<evidence type="ECO:0000259" key="1">
    <source>
        <dbReference type="Pfam" id="PF14322"/>
    </source>
</evidence>
<dbReference type="SUPFAM" id="SSF48452">
    <property type="entry name" value="TPR-like"/>
    <property type="match status" value="1"/>
</dbReference>
<keyword evidence="3" id="KW-1185">Reference proteome</keyword>
<accession>A0ABR7CWS8</accession>
<dbReference type="Pfam" id="PF14322">
    <property type="entry name" value="SusD-like_3"/>
    <property type="match status" value="1"/>
</dbReference>
<dbReference type="Proteomes" id="UP000646484">
    <property type="component" value="Unassembled WGS sequence"/>
</dbReference>
<dbReference type="InterPro" id="IPR011990">
    <property type="entry name" value="TPR-like_helical_dom_sf"/>
</dbReference>
<name>A0ABR7CWS8_9BACT</name>
<reference evidence="2 3" key="1">
    <citation type="submission" date="2020-08" db="EMBL/GenBank/DDBJ databases">
        <title>Genome public.</title>
        <authorList>
            <person name="Liu C."/>
            <person name="Sun Q."/>
        </authorList>
    </citation>
    <scope>NUCLEOTIDE SEQUENCE [LARGE SCALE GENOMIC DNA]</scope>
    <source>
        <strain evidence="2 3">NSJ-56</strain>
    </source>
</reference>
<protein>
    <submittedName>
        <fullName evidence="2">RagB/SusD family nutrient uptake outer membrane protein</fullName>
    </submittedName>
</protein>
<dbReference type="EMBL" id="JACOOH010000001">
    <property type="protein sequence ID" value="MBC5620131.1"/>
    <property type="molecule type" value="Genomic_DNA"/>
</dbReference>
<evidence type="ECO:0000313" key="3">
    <source>
        <dbReference type="Proteomes" id="UP000646484"/>
    </source>
</evidence>
<evidence type="ECO:0000313" key="2">
    <source>
        <dbReference type="EMBL" id="MBC5620131.1"/>
    </source>
</evidence>
<proteinExistence type="predicted"/>
<organism evidence="2 3">
    <name type="scientific">Butyricimonas hominis</name>
    <dbReference type="NCBI Taxonomy" id="2763032"/>
    <lineage>
        <taxon>Bacteria</taxon>
        <taxon>Pseudomonadati</taxon>
        <taxon>Bacteroidota</taxon>
        <taxon>Bacteroidia</taxon>
        <taxon>Bacteroidales</taxon>
        <taxon>Odoribacteraceae</taxon>
        <taxon>Butyricimonas</taxon>
    </lineage>
</organism>
<dbReference type="RefSeq" id="WP_186974929.1">
    <property type="nucleotide sequence ID" value="NZ_JACOOH010000001.1"/>
</dbReference>